<reference evidence="1 3" key="1">
    <citation type="journal article" date="2014" name="Genome Announc.">
        <title>Draft Genome Sequence of Bacillus alcalophilus AV1934, a Classic Alkaliphile Isolated from Human Feces in 1934.</title>
        <authorList>
            <person name="Attie O."/>
            <person name="Jayaprakash A."/>
            <person name="Shah H."/>
            <person name="Paulsen I.T."/>
            <person name="Morino M."/>
            <person name="Takahashi Y."/>
            <person name="Narumi I."/>
            <person name="Sachidanandam R."/>
            <person name="Satoh K."/>
            <person name="Ito M."/>
            <person name="Krulwich T.A."/>
        </authorList>
    </citation>
    <scope>NUCLEOTIDE SEQUENCE [LARGE SCALE GENOMIC DNA]</scope>
    <source>
        <strain evidence="1 3">AV1934</strain>
    </source>
</reference>
<dbReference type="Gene3D" id="3.40.50.450">
    <property type="match status" value="1"/>
</dbReference>
<dbReference type="Proteomes" id="UP000297014">
    <property type="component" value="Unassembled WGS sequence"/>
</dbReference>
<dbReference type="EMBL" id="ALPT02000097">
    <property type="protein sequence ID" value="KGA95860.1"/>
    <property type="molecule type" value="Genomic_DNA"/>
</dbReference>
<protein>
    <submittedName>
        <fullName evidence="1">Group-specific protein</fullName>
    </submittedName>
</protein>
<gene>
    <name evidence="2" type="ORF">AJ85_17175</name>
    <name evidence="1" type="ORF">BALCAV_0219750</name>
</gene>
<evidence type="ECO:0000313" key="3">
    <source>
        <dbReference type="Proteomes" id="UP000002754"/>
    </source>
</evidence>
<dbReference type="STRING" id="1218173.BALCAV_0219750"/>
<evidence type="ECO:0000313" key="2">
    <source>
        <dbReference type="EMBL" id="THG92094.1"/>
    </source>
</evidence>
<reference evidence="2 4" key="2">
    <citation type="submission" date="2014-01" db="EMBL/GenBank/DDBJ databases">
        <title>Draft genome sequencing of Bacillus alcalophilus CGMCC 1.3604.</title>
        <authorList>
            <person name="Yang J."/>
            <person name="Diao L."/>
            <person name="Yang S."/>
        </authorList>
    </citation>
    <scope>NUCLEOTIDE SEQUENCE [LARGE SCALE GENOMIC DNA]</scope>
    <source>
        <strain evidence="2 4">CGMCC 1.3604</strain>
    </source>
</reference>
<sequence>MINFYIASSFANKGIVQKISRQLKQLGFIHTYDWTQNERVASYEQLRKIGEEEMKAVKRADFLVVLLPGGKGSHIELGIALGAEVPVYLYASDDRHNDFDKTSTFYHLKEVKQVIGTEADLINTILFDFPIKGEVEI</sequence>
<dbReference type="InterPro" id="IPR007710">
    <property type="entry name" value="Nucleoside_deoxyribTrfase"/>
</dbReference>
<dbReference type="EMBL" id="JALP01000020">
    <property type="protein sequence ID" value="THG92094.1"/>
    <property type="molecule type" value="Genomic_DNA"/>
</dbReference>
<evidence type="ECO:0000313" key="1">
    <source>
        <dbReference type="EMBL" id="KGA95860.1"/>
    </source>
</evidence>
<dbReference type="Proteomes" id="UP000002754">
    <property type="component" value="Unassembled WGS sequence"/>
</dbReference>
<name>A0A094XAQ9_ALKAL</name>
<proteinExistence type="predicted"/>
<comment type="caution">
    <text evidence="1">The sequence shown here is derived from an EMBL/GenBank/DDBJ whole genome shotgun (WGS) entry which is preliminary data.</text>
</comment>
<evidence type="ECO:0000313" key="4">
    <source>
        <dbReference type="Proteomes" id="UP000297014"/>
    </source>
</evidence>
<dbReference type="AlphaFoldDB" id="A0A094XAQ9"/>
<dbReference type="eggNOG" id="ENOG5031T5P">
    <property type="taxonomic scope" value="Bacteria"/>
</dbReference>
<dbReference type="OrthoDB" id="2059845at2"/>
<dbReference type="RefSeq" id="WP_003322502.1">
    <property type="nucleotide sequence ID" value="NZ_ALPT02000097.1"/>
</dbReference>
<dbReference type="Pfam" id="PF05014">
    <property type="entry name" value="Nuc_deoxyrib_tr"/>
    <property type="match status" value="1"/>
</dbReference>
<organism evidence="1 3">
    <name type="scientific">Alkalihalobacillus alcalophilus ATCC 27647 = CGMCC 1.3604</name>
    <dbReference type="NCBI Taxonomy" id="1218173"/>
    <lineage>
        <taxon>Bacteria</taxon>
        <taxon>Bacillati</taxon>
        <taxon>Bacillota</taxon>
        <taxon>Bacilli</taxon>
        <taxon>Bacillales</taxon>
        <taxon>Bacillaceae</taxon>
        <taxon>Alkalihalobacillus</taxon>
    </lineage>
</organism>
<accession>A0A094XAQ9</accession>
<dbReference type="SUPFAM" id="SSF52309">
    <property type="entry name" value="N-(deoxy)ribosyltransferase-like"/>
    <property type="match status" value="1"/>
</dbReference>
<keyword evidence="3" id="KW-1185">Reference proteome</keyword>